<feature type="transmembrane region" description="Helical" evidence="1">
    <location>
        <begin position="91"/>
        <end position="116"/>
    </location>
</feature>
<dbReference type="InParanoid" id="A0A6J0CE91"/>
<reference evidence="4" key="1">
    <citation type="submission" date="2025-08" db="UniProtKB">
        <authorList>
            <consortium name="RefSeq"/>
        </authorList>
    </citation>
    <scope>IDENTIFICATION</scope>
    <source>
        <tissue evidence="4">Thorax and Abdomen</tissue>
    </source>
</reference>
<keyword evidence="3" id="KW-1185">Reference proteome</keyword>
<evidence type="ECO:0000256" key="2">
    <source>
        <dbReference type="SAM" id="SignalP"/>
    </source>
</evidence>
<feature type="chain" id="PRO_5027061132" evidence="2">
    <location>
        <begin position="20"/>
        <end position="200"/>
    </location>
</feature>
<dbReference type="InterPro" id="IPR012464">
    <property type="entry name" value="DUF1676"/>
</dbReference>
<keyword evidence="1" id="KW-0472">Membrane</keyword>
<evidence type="ECO:0000313" key="3">
    <source>
        <dbReference type="Proteomes" id="UP000829291"/>
    </source>
</evidence>
<evidence type="ECO:0000256" key="1">
    <source>
        <dbReference type="SAM" id="Phobius"/>
    </source>
</evidence>
<name>A0A6J0CE91_NEOLC</name>
<dbReference type="Pfam" id="PF07898">
    <property type="entry name" value="DUF1676"/>
    <property type="match status" value="1"/>
</dbReference>
<evidence type="ECO:0000313" key="4">
    <source>
        <dbReference type="RefSeq" id="XP_015524932.1"/>
    </source>
</evidence>
<feature type="signal peptide" evidence="2">
    <location>
        <begin position="1"/>
        <end position="19"/>
    </location>
</feature>
<gene>
    <name evidence="4" type="primary">LOC107228091</name>
</gene>
<dbReference type="Proteomes" id="UP000829291">
    <property type="component" value="Chromosome 5"/>
</dbReference>
<dbReference type="GeneID" id="107228091"/>
<dbReference type="OrthoDB" id="6611212at2759"/>
<protein>
    <submittedName>
        <fullName evidence="4">Uncharacterized protein LOC107228091</fullName>
    </submittedName>
</protein>
<keyword evidence="1" id="KW-1133">Transmembrane helix</keyword>
<proteinExistence type="predicted"/>
<dbReference type="KEGG" id="nlo:107228091"/>
<organism evidence="4">
    <name type="scientific">Neodiprion lecontei</name>
    <name type="common">Redheaded pine sawfly</name>
    <dbReference type="NCBI Taxonomy" id="441921"/>
    <lineage>
        <taxon>Eukaryota</taxon>
        <taxon>Metazoa</taxon>
        <taxon>Ecdysozoa</taxon>
        <taxon>Arthropoda</taxon>
        <taxon>Hexapoda</taxon>
        <taxon>Insecta</taxon>
        <taxon>Pterygota</taxon>
        <taxon>Neoptera</taxon>
        <taxon>Endopterygota</taxon>
        <taxon>Hymenoptera</taxon>
        <taxon>Tenthredinoidea</taxon>
        <taxon>Diprionidae</taxon>
        <taxon>Diprioninae</taxon>
        <taxon>Neodiprion</taxon>
    </lineage>
</organism>
<accession>A0A6J0CE91</accession>
<keyword evidence="1" id="KW-0812">Transmembrane</keyword>
<keyword evidence="2" id="KW-0732">Signal</keyword>
<dbReference type="AlphaFoldDB" id="A0A6J0CE91"/>
<dbReference type="RefSeq" id="XP_015524932.1">
    <property type="nucleotide sequence ID" value="XM_015669446.2"/>
</dbReference>
<sequence>MSRTLSLIILFFGILHATAHNLDGNGTECDEINSRNGQNLILTQLTVEPEKDTRKTMTDARIQGEEVSQGRTFAIKRLQFMLLPVMYKMGVMTTLLTVLLIVSLKSLLIGVILLVLKVSSFLAKFHQPHAEPHHQMPWYMPPQPWMQPQPIHVHVSPSGDGGHHSHPTHDQVYSGWDRSPPTGPYGPSIPVDYGQYYFKG</sequence>